<feature type="domain" description="VapC45 PIN like" evidence="1">
    <location>
        <begin position="1"/>
        <end position="85"/>
    </location>
</feature>
<organism evidence="2">
    <name type="scientific">Singulisphaera sp. Ch08</name>
    <dbReference type="NCBI Taxonomy" id="3120278"/>
    <lineage>
        <taxon>Bacteria</taxon>
        <taxon>Pseudomonadati</taxon>
        <taxon>Planctomycetota</taxon>
        <taxon>Planctomycetia</taxon>
        <taxon>Isosphaerales</taxon>
        <taxon>Isosphaeraceae</taxon>
        <taxon>Singulisphaera</taxon>
    </lineage>
</organism>
<dbReference type="EMBL" id="CP155447">
    <property type="protein sequence ID" value="XBH06002.1"/>
    <property type="molecule type" value="Genomic_DNA"/>
</dbReference>
<gene>
    <name evidence="2" type="ORF">V5E97_08205</name>
</gene>
<name>A0AAU7CM33_9BACT</name>
<dbReference type="AlphaFoldDB" id="A0AAU7CM33"/>
<evidence type="ECO:0000259" key="1">
    <source>
        <dbReference type="Pfam" id="PF18478"/>
    </source>
</evidence>
<sequence length="135" mass="15688">MRFFFDRNMSALLARMVDVFDRQHSVLSYYDDGRFTPTTPDVEWIKVLAADDPTWVVVSGDGRILKNKTELSALKEAKLTFFCLSNQWMHMNFQKEQAWKFIKVWPDVVENAKGTTPRIYEISGGAGLKIERKHI</sequence>
<proteinExistence type="predicted"/>
<dbReference type="RefSeq" id="WP_406698853.1">
    <property type="nucleotide sequence ID" value="NZ_CP155447.1"/>
</dbReference>
<dbReference type="Pfam" id="PF18478">
    <property type="entry name" value="PIN_10"/>
    <property type="match status" value="1"/>
</dbReference>
<evidence type="ECO:0000313" key="2">
    <source>
        <dbReference type="EMBL" id="XBH06002.1"/>
    </source>
</evidence>
<protein>
    <recommendedName>
        <fullName evidence="1">VapC45 PIN like domain-containing protein</fullName>
    </recommendedName>
</protein>
<reference evidence="2" key="1">
    <citation type="submission" date="2024-05" db="EMBL/GenBank/DDBJ databases">
        <title>Planctomycetes of the genus Singulisphaera possess chitinolytic capabilities.</title>
        <authorList>
            <person name="Ivanova A."/>
        </authorList>
    </citation>
    <scope>NUCLEOTIDE SEQUENCE</scope>
    <source>
        <strain evidence="2">Ch08T</strain>
    </source>
</reference>
<dbReference type="InterPro" id="IPR041375">
    <property type="entry name" value="VapC45_PIN-like"/>
</dbReference>
<accession>A0AAU7CM33</accession>